<evidence type="ECO:0000256" key="1">
    <source>
        <dbReference type="SAM" id="Phobius"/>
    </source>
</evidence>
<name>A0ABY4PA56_9LACO</name>
<keyword evidence="4" id="KW-1185">Reference proteome</keyword>
<dbReference type="RefSeq" id="WP_249514804.1">
    <property type="nucleotide sequence ID" value="NZ_CP093366.1"/>
</dbReference>
<feature type="transmembrane region" description="Helical" evidence="1">
    <location>
        <begin position="105"/>
        <end position="123"/>
    </location>
</feature>
<keyword evidence="1" id="KW-0812">Transmembrane</keyword>
<evidence type="ECO:0000259" key="2">
    <source>
        <dbReference type="Pfam" id="PF02698"/>
    </source>
</evidence>
<dbReference type="InterPro" id="IPR003848">
    <property type="entry name" value="DUF218"/>
</dbReference>
<dbReference type="PANTHER" id="PTHR30336:SF18">
    <property type="entry name" value="MEMBRANE PROTEIN"/>
    <property type="match status" value="1"/>
</dbReference>
<protein>
    <submittedName>
        <fullName evidence="3">YdcF family protein</fullName>
    </submittedName>
</protein>
<sequence>MNAYNLMIVLWSLTGLFSITLIVSLHQNKFRLLNGALTNLILFTFGVASVVSAQTLRIHWLYLITYIIITIIYGCILILYLSLGFLLLWNAIIVWHKENHSLTNNLTLILGIGFLLLPLIRLWTNNFLSEQILILYKHVVAPIVIYILFWFLAFVTSFLITRLYHPKFDQDYIIILGAGLFHGDQVSPLLASRVDVALNFARKQVERGGHFPLIICSGGQGDDETIPEGQAMKNYVLAQGIAPKMVVSEEKSRNTYENMKFSQQIVYQHQLNPHRGIFATSDYHTFRAAGYARFVGLNISGIGAKTSRFFIPNAFLREYLALLANHKIFHICCLTFILGVSLFDVWAWFTN</sequence>
<feature type="transmembrane region" description="Helical" evidence="1">
    <location>
        <begin position="60"/>
        <end position="93"/>
    </location>
</feature>
<dbReference type="InterPro" id="IPR051599">
    <property type="entry name" value="Cell_Envelope_Assoc"/>
</dbReference>
<feature type="transmembrane region" description="Helical" evidence="1">
    <location>
        <begin position="143"/>
        <end position="164"/>
    </location>
</feature>
<keyword evidence="1" id="KW-1133">Transmembrane helix</keyword>
<dbReference type="Gene3D" id="3.40.50.620">
    <property type="entry name" value="HUPs"/>
    <property type="match status" value="1"/>
</dbReference>
<accession>A0ABY4PA56</accession>
<dbReference type="Proteomes" id="UP000831495">
    <property type="component" value="Chromosome"/>
</dbReference>
<evidence type="ECO:0000313" key="3">
    <source>
        <dbReference type="EMBL" id="UQS82526.1"/>
    </source>
</evidence>
<dbReference type="Pfam" id="PF02698">
    <property type="entry name" value="DUF218"/>
    <property type="match status" value="1"/>
</dbReference>
<proteinExistence type="predicted"/>
<dbReference type="CDD" id="cd06259">
    <property type="entry name" value="YdcF-like"/>
    <property type="match status" value="1"/>
</dbReference>
<dbReference type="EMBL" id="CP093366">
    <property type="protein sequence ID" value="UQS82526.1"/>
    <property type="molecule type" value="Genomic_DNA"/>
</dbReference>
<dbReference type="PANTHER" id="PTHR30336">
    <property type="entry name" value="INNER MEMBRANE PROTEIN, PROBABLE PERMEASE"/>
    <property type="match status" value="1"/>
</dbReference>
<organism evidence="3 4">
    <name type="scientific">Bombilactobacillus folatiphilus</name>
    <dbReference type="NCBI Taxonomy" id="2923362"/>
    <lineage>
        <taxon>Bacteria</taxon>
        <taxon>Bacillati</taxon>
        <taxon>Bacillota</taxon>
        <taxon>Bacilli</taxon>
        <taxon>Lactobacillales</taxon>
        <taxon>Lactobacillaceae</taxon>
        <taxon>Bombilactobacillus</taxon>
    </lineage>
</organism>
<feature type="transmembrane region" description="Helical" evidence="1">
    <location>
        <begin position="32"/>
        <end position="54"/>
    </location>
</feature>
<feature type="transmembrane region" description="Helical" evidence="1">
    <location>
        <begin position="6"/>
        <end position="25"/>
    </location>
</feature>
<reference evidence="3" key="1">
    <citation type="journal article" date="2022" name="Int. J. Syst. Evol. Microbiol.">
        <title>Apilactobacillus apisilvae sp. nov., Nicolia spurrieriana gen. nov. sp. nov., Bombilactobacillus folatiphilus sp. nov. and Bombilactobacillus thymidiniphilus sp. nov., four new lactic acid bacterial isolates from stingless bees Tetragonula carbonaria and Austroplebeia australis.</title>
        <authorList>
            <person name="Oliphant S.A."/>
            <person name="Watson-Haigh N.S."/>
            <person name="Sumby K.M."/>
            <person name="Gardner J."/>
            <person name="Groom S."/>
            <person name="Jiranek V."/>
        </authorList>
    </citation>
    <scope>NUCLEOTIDE SEQUENCE</scope>
    <source>
        <strain evidence="3">SG4_D2</strain>
    </source>
</reference>
<gene>
    <name evidence="3" type="ORF">MOO45_02425</name>
</gene>
<dbReference type="InterPro" id="IPR014729">
    <property type="entry name" value="Rossmann-like_a/b/a_fold"/>
</dbReference>
<keyword evidence="1" id="KW-0472">Membrane</keyword>
<feature type="domain" description="DUF218" evidence="2">
    <location>
        <begin position="171"/>
        <end position="320"/>
    </location>
</feature>
<evidence type="ECO:0000313" key="4">
    <source>
        <dbReference type="Proteomes" id="UP000831495"/>
    </source>
</evidence>
<feature type="transmembrane region" description="Helical" evidence="1">
    <location>
        <begin position="328"/>
        <end position="349"/>
    </location>
</feature>